<dbReference type="EMBL" id="JBBKXY010000001">
    <property type="protein sequence ID" value="MFD3292875.1"/>
    <property type="molecule type" value="Genomic_DNA"/>
</dbReference>
<keyword evidence="2" id="KW-1185">Reference proteome</keyword>
<dbReference type="NCBIfam" id="TIGR04183">
    <property type="entry name" value="Por_Secre_tail"/>
    <property type="match status" value="1"/>
</dbReference>
<organism evidence="1 2">
    <name type="scientific">Aquirufa originis</name>
    <dbReference type="NCBI Taxonomy" id="3096514"/>
    <lineage>
        <taxon>Bacteria</taxon>
        <taxon>Pseudomonadati</taxon>
        <taxon>Bacteroidota</taxon>
        <taxon>Cytophagia</taxon>
        <taxon>Cytophagales</taxon>
        <taxon>Flectobacillaceae</taxon>
        <taxon>Aquirufa</taxon>
    </lineage>
</organism>
<accession>A0ABW6D4A7</accession>
<dbReference type="RefSeq" id="WP_377978189.1">
    <property type="nucleotide sequence ID" value="NZ_JBBKXY010000001.1"/>
</dbReference>
<dbReference type="InterPro" id="IPR026444">
    <property type="entry name" value="Secre_tail"/>
</dbReference>
<proteinExistence type="predicted"/>
<comment type="caution">
    <text evidence="1">The sequence shown here is derived from an EMBL/GenBank/DDBJ whole genome shotgun (WGS) entry which is preliminary data.</text>
</comment>
<reference evidence="1 2" key="1">
    <citation type="submission" date="2024-03" db="EMBL/GenBank/DDBJ databases">
        <title>Aquirufa genome sequencing.</title>
        <authorList>
            <person name="Pitt A."/>
            <person name="Hahn M.W."/>
        </authorList>
    </citation>
    <scope>NUCLEOTIDE SEQUENCE [LARGE SCALE GENOMIC DNA]</scope>
    <source>
        <strain evidence="1 2">KTFRIE-69F</strain>
    </source>
</reference>
<protein>
    <submittedName>
        <fullName evidence="1">T9SS type A sorting domain-containing protein</fullName>
    </submittedName>
</protein>
<sequence length="171" mass="18340">MKSVLMTIVLLCAVQVVYSQKVISSAIGAGGATTVVDGKYYSQIIGQQSAVTGTSSNGGVVVRQGFKQPSLLERSIAASGIKLNVQEENPITYTTFPNPFIDKLTIGFSSPSTKPTFVAIYDQLGSVIYQHIYEAPIKEIVFTDFSGIRVGKYVLHVISAGKPFATTIVKE</sequence>
<evidence type="ECO:0000313" key="2">
    <source>
        <dbReference type="Proteomes" id="UP001598112"/>
    </source>
</evidence>
<dbReference type="Proteomes" id="UP001598112">
    <property type="component" value="Unassembled WGS sequence"/>
</dbReference>
<gene>
    <name evidence="1" type="ORF">SKC35_04180</name>
</gene>
<evidence type="ECO:0000313" key="1">
    <source>
        <dbReference type="EMBL" id="MFD3292875.1"/>
    </source>
</evidence>
<name>A0ABW6D4A7_9BACT</name>